<proteinExistence type="predicted"/>
<reference evidence="1 2" key="1">
    <citation type="submission" date="2020-03" db="EMBL/GenBank/DDBJ databases">
        <title>Dissostichus mawsoni Genome sequencing and assembly.</title>
        <authorList>
            <person name="Park H."/>
        </authorList>
    </citation>
    <scope>NUCLEOTIDE SEQUENCE [LARGE SCALE GENOMIC DNA]</scope>
    <source>
        <strain evidence="1">DM0001</strain>
        <tissue evidence="1">Muscle</tissue>
    </source>
</reference>
<name>A0A7J5ZJ48_DISMA</name>
<keyword evidence="2" id="KW-1185">Reference proteome</keyword>
<organism evidence="1 2">
    <name type="scientific">Dissostichus mawsoni</name>
    <name type="common">Antarctic cod</name>
    <dbReference type="NCBI Taxonomy" id="36200"/>
    <lineage>
        <taxon>Eukaryota</taxon>
        <taxon>Metazoa</taxon>
        <taxon>Chordata</taxon>
        <taxon>Craniata</taxon>
        <taxon>Vertebrata</taxon>
        <taxon>Euteleostomi</taxon>
        <taxon>Actinopterygii</taxon>
        <taxon>Neopterygii</taxon>
        <taxon>Teleostei</taxon>
        <taxon>Neoteleostei</taxon>
        <taxon>Acanthomorphata</taxon>
        <taxon>Eupercaria</taxon>
        <taxon>Perciformes</taxon>
        <taxon>Notothenioidei</taxon>
        <taxon>Nototheniidae</taxon>
        <taxon>Dissostichus</taxon>
    </lineage>
</organism>
<protein>
    <submittedName>
        <fullName evidence="1">Uncharacterized protein</fullName>
    </submittedName>
</protein>
<gene>
    <name evidence="1" type="ORF">F7725_001356</name>
</gene>
<accession>A0A7J5ZJ48</accession>
<evidence type="ECO:0000313" key="1">
    <source>
        <dbReference type="EMBL" id="KAF3861101.1"/>
    </source>
</evidence>
<sequence length="135" mass="15330">MTCVASMIKITVDFLSVFNGSLLRAWRVMYSNASCRKRRTKLRKLQLCKYTTPRRSSLSVLDPLFWFVLGVILIVDQRRGCSCPEDSVEECVGVRSGRVKKGKKTEENPTKKKKIIKVCIDTLSSPFVHGVEMSL</sequence>
<dbReference type="AlphaFoldDB" id="A0A7J5ZJ48"/>
<comment type="caution">
    <text evidence="1">The sequence shown here is derived from an EMBL/GenBank/DDBJ whole genome shotgun (WGS) entry which is preliminary data.</text>
</comment>
<evidence type="ECO:0000313" key="2">
    <source>
        <dbReference type="Proteomes" id="UP000518266"/>
    </source>
</evidence>
<dbReference type="EMBL" id="JAAKFY010000002">
    <property type="protein sequence ID" value="KAF3861101.1"/>
    <property type="molecule type" value="Genomic_DNA"/>
</dbReference>
<dbReference type="Proteomes" id="UP000518266">
    <property type="component" value="Unassembled WGS sequence"/>
</dbReference>